<keyword evidence="5 11" id="KW-0347">Helicase</keyword>
<dbReference type="RefSeq" id="WP_232513388.1">
    <property type="nucleotide sequence ID" value="NZ_CP012621.1"/>
</dbReference>
<accession>A0A291HM77</accession>
<dbReference type="InterPro" id="IPR014001">
    <property type="entry name" value="Helicase_ATP-bd"/>
</dbReference>
<keyword evidence="2" id="KW-0963">Cytoplasm</keyword>
<evidence type="ECO:0000256" key="4">
    <source>
        <dbReference type="ARBA" id="ARBA00022801"/>
    </source>
</evidence>
<feature type="domain" description="DEAD-box RNA helicase Q" evidence="15">
    <location>
        <begin position="1"/>
        <end position="29"/>
    </location>
</feature>
<dbReference type="FunFam" id="3.40.50.300:FF:000468">
    <property type="entry name" value="ATP-dependent RNA helicase RhlE"/>
    <property type="match status" value="1"/>
</dbReference>
<dbReference type="KEGG" id="zdf:AN401_04640"/>
<evidence type="ECO:0000256" key="10">
    <source>
        <dbReference type="PROSITE-ProRule" id="PRU00552"/>
    </source>
</evidence>
<evidence type="ECO:0000259" key="13">
    <source>
        <dbReference type="PROSITE" id="PS51192"/>
    </source>
</evidence>
<feature type="compositionally biased region" description="Low complexity" evidence="12">
    <location>
        <begin position="407"/>
        <end position="422"/>
    </location>
</feature>
<evidence type="ECO:0000256" key="6">
    <source>
        <dbReference type="ARBA" id="ARBA00022840"/>
    </source>
</evidence>
<evidence type="ECO:0000313" key="17">
    <source>
        <dbReference type="Proteomes" id="UP000217763"/>
    </source>
</evidence>
<dbReference type="InterPro" id="IPR011545">
    <property type="entry name" value="DEAD/DEAH_box_helicase_dom"/>
</dbReference>
<evidence type="ECO:0000259" key="14">
    <source>
        <dbReference type="PROSITE" id="PS51194"/>
    </source>
</evidence>
<sequence>MSFASLGLNDKLVQAINECGYTEPTPIQRQAIPLVLKGGDLLAGAQTGTGKTAGFGLPMLQRLGETRAQPLANGRAPVRALVLTPTRELAAQVEENLRAYAKHTDLRTLVMFGGVSINPQMKALGRKVDVVVATPGRLLDHVSQRSIDLSRVEMLVLDEADRMLDMGFIRDIRRILALLPKKRQNLLFSATFSDEIKALAEDLLHQPEHIEVARRNTTAETIAQRFVAADKNRKRALLSYLIGHNNWRQVLVFTRTKHGANRLAMQLDKDGLPAMAIHGDKSQGARTRALSQFKDGQLRVLVATDIAARGIDISELPHVVNYELPHVAEDYVHRIGRTGRAGSTGEALSLISHEEKPLLKAIEKLIKQDATLEVLPGFEPGPEEAQPATKPPANNRGRGNGGGRGRNAGAANNRPPRSNKPNRPQRHGRHDG</sequence>
<comment type="catalytic activity">
    <reaction evidence="8">
        <text>ATP + H2O = ADP + phosphate + H(+)</text>
        <dbReference type="Rhea" id="RHEA:13065"/>
        <dbReference type="ChEBI" id="CHEBI:15377"/>
        <dbReference type="ChEBI" id="CHEBI:15378"/>
        <dbReference type="ChEBI" id="CHEBI:30616"/>
        <dbReference type="ChEBI" id="CHEBI:43474"/>
        <dbReference type="ChEBI" id="CHEBI:456216"/>
        <dbReference type="EC" id="3.6.4.13"/>
    </reaction>
</comment>
<dbReference type="SMART" id="SM00490">
    <property type="entry name" value="HELICc"/>
    <property type="match status" value="1"/>
</dbReference>
<dbReference type="GO" id="GO:0005524">
    <property type="term" value="F:ATP binding"/>
    <property type="evidence" value="ECO:0007669"/>
    <property type="project" value="UniProtKB-KW"/>
</dbReference>
<organism evidence="16 17">
    <name type="scientific">Zobellella denitrificans</name>
    <dbReference type="NCBI Taxonomy" id="347534"/>
    <lineage>
        <taxon>Bacteria</taxon>
        <taxon>Pseudomonadati</taxon>
        <taxon>Pseudomonadota</taxon>
        <taxon>Gammaproteobacteria</taxon>
        <taxon>Aeromonadales</taxon>
        <taxon>Aeromonadaceae</taxon>
        <taxon>Zobellella</taxon>
    </lineage>
</organism>
<proteinExistence type="inferred from homology"/>
<keyword evidence="3 11" id="KW-0547">Nucleotide-binding</keyword>
<keyword evidence="4 11" id="KW-0378">Hydrolase</keyword>
<evidence type="ECO:0000256" key="11">
    <source>
        <dbReference type="RuleBase" id="RU000492"/>
    </source>
</evidence>
<feature type="domain" description="Helicase ATP-binding" evidence="13">
    <location>
        <begin position="32"/>
        <end position="210"/>
    </location>
</feature>
<dbReference type="SUPFAM" id="SSF52540">
    <property type="entry name" value="P-loop containing nucleoside triphosphate hydrolases"/>
    <property type="match status" value="1"/>
</dbReference>
<evidence type="ECO:0000259" key="15">
    <source>
        <dbReference type="PROSITE" id="PS51195"/>
    </source>
</evidence>
<dbReference type="PANTHER" id="PTHR47959">
    <property type="entry name" value="ATP-DEPENDENT RNA HELICASE RHLE-RELATED"/>
    <property type="match status" value="1"/>
</dbReference>
<keyword evidence="6 11" id="KW-0067">ATP-binding</keyword>
<gene>
    <name evidence="16" type="ORF">AN401_04640</name>
</gene>
<dbReference type="FunFam" id="3.40.50.300:FF:000108">
    <property type="entry name" value="ATP-dependent RNA helicase RhlE"/>
    <property type="match status" value="1"/>
</dbReference>
<dbReference type="Pfam" id="PF00271">
    <property type="entry name" value="Helicase_C"/>
    <property type="match status" value="1"/>
</dbReference>
<dbReference type="InterPro" id="IPR014014">
    <property type="entry name" value="RNA_helicase_DEAD_Q_motif"/>
</dbReference>
<dbReference type="PANTHER" id="PTHR47959:SF13">
    <property type="entry name" value="ATP-DEPENDENT RNA HELICASE RHLE"/>
    <property type="match status" value="1"/>
</dbReference>
<dbReference type="PROSITE" id="PS51195">
    <property type="entry name" value="Q_MOTIF"/>
    <property type="match status" value="1"/>
</dbReference>
<dbReference type="CDD" id="cd18787">
    <property type="entry name" value="SF2_C_DEAD"/>
    <property type="match status" value="1"/>
</dbReference>
<dbReference type="CDD" id="cd00268">
    <property type="entry name" value="DEADc"/>
    <property type="match status" value="1"/>
</dbReference>
<dbReference type="AlphaFoldDB" id="A0A291HM77"/>
<dbReference type="GO" id="GO:0042255">
    <property type="term" value="P:ribosome assembly"/>
    <property type="evidence" value="ECO:0007669"/>
    <property type="project" value="UniProtKB-ARBA"/>
</dbReference>
<dbReference type="PROSITE" id="PS51192">
    <property type="entry name" value="HELICASE_ATP_BIND_1"/>
    <property type="match status" value="1"/>
</dbReference>
<feature type="compositionally biased region" description="Basic residues" evidence="12">
    <location>
        <begin position="423"/>
        <end position="432"/>
    </location>
</feature>
<dbReference type="EMBL" id="CP012621">
    <property type="protein sequence ID" value="ATG73234.1"/>
    <property type="molecule type" value="Genomic_DNA"/>
</dbReference>
<dbReference type="Pfam" id="PF00270">
    <property type="entry name" value="DEAD"/>
    <property type="match status" value="1"/>
</dbReference>
<feature type="region of interest" description="Disordered" evidence="12">
    <location>
        <begin position="375"/>
        <end position="432"/>
    </location>
</feature>
<reference evidence="17" key="1">
    <citation type="submission" date="2015-09" db="EMBL/GenBank/DDBJ databases">
        <authorList>
            <person name="Shao Z."/>
            <person name="Wang L."/>
        </authorList>
    </citation>
    <scope>NUCLEOTIDE SEQUENCE [LARGE SCALE GENOMIC DNA]</scope>
    <source>
        <strain evidence="17">F13-1</strain>
    </source>
</reference>
<dbReference type="GO" id="GO:0003724">
    <property type="term" value="F:RNA helicase activity"/>
    <property type="evidence" value="ECO:0007669"/>
    <property type="project" value="UniProtKB-EC"/>
</dbReference>
<feature type="short sequence motif" description="Q motif" evidence="10">
    <location>
        <begin position="1"/>
        <end position="29"/>
    </location>
</feature>
<dbReference type="InterPro" id="IPR027417">
    <property type="entry name" value="P-loop_NTPase"/>
</dbReference>
<dbReference type="InterPro" id="IPR000629">
    <property type="entry name" value="RNA-helicase_DEAD-box_CS"/>
</dbReference>
<comment type="similarity">
    <text evidence="7 11">Belongs to the DEAD box helicase family.</text>
</comment>
<evidence type="ECO:0000256" key="8">
    <source>
        <dbReference type="ARBA" id="ARBA00047984"/>
    </source>
</evidence>
<evidence type="ECO:0000256" key="2">
    <source>
        <dbReference type="ARBA" id="ARBA00022490"/>
    </source>
</evidence>
<evidence type="ECO:0000256" key="12">
    <source>
        <dbReference type="SAM" id="MobiDB-lite"/>
    </source>
</evidence>
<dbReference type="InterPro" id="IPR001650">
    <property type="entry name" value="Helicase_C-like"/>
</dbReference>
<dbReference type="Proteomes" id="UP000217763">
    <property type="component" value="Chromosome"/>
</dbReference>
<evidence type="ECO:0000256" key="5">
    <source>
        <dbReference type="ARBA" id="ARBA00022806"/>
    </source>
</evidence>
<dbReference type="EC" id="3.6.4.13" evidence="1"/>
<dbReference type="GO" id="GO:0016787">
    <property type="term" value="F:hydrolase activity"/>
    <property type="evidence" value="ECO:0007669"/>
    <property type="project" value="UniProtKB-KW"/>
</dbReference>
<dbReference type="PROSITE" id="PS00039">
    <property type="entry name" value="DEAD_ATP_HELICASE"/>
    <property type="match status" value="1"/>
</dbReference>
<protein>
    <recommendedName>
        <fullName evidence="9">DEAD-box ATP-dependent RNA helicase RhpA</fullName>
        <ecNumber evidence="1">3.6.4.13</ecNumber>
    </recommendedName>
</protein>
<dbReference type="InterPro" id="IPR050079">
    <property type="entry name" value="DEAD_box_RNA_helicase"/>
</dbReference>
<dbReference type="GO" id="GO:0005829">
    <property type="term" value="C:cytosol"/>
    <property type="evidence" value="ECO:0007669"/>
    <property type="project" value="TreeGrafter"/>
</dbReference>
<evidence type="ECO:0000256" key="1">
    <source>
        <dbReference type="ARBA" id="ARBA00012552"/>
    </source>
</evidence>
<dbReference type="GO" id="GO:0009266">
    <property type="term" value="P:response to temperature stimulus"/>
    <property type="evidence" value="ECO:0007669"/>
    <property type="project" value="UniProtKB-ARBA"/>
</dbReference>
<evidence type="ECO:0000313" key="16">
    <source>
        <dbReference type="EMBL" id="ATG73234.1"/>
    </source>
</evidence>
<name>A0A291HM77_9GAMM</name>
<evidence type="ECO:0000256" key="3">
    <source>
        <dbReference type="ARBA" id="ARBA00022741"/>
    </source>
</evidence>
<dbReference type="PROSITE" id="PS51194">
    <property type="entry name" value="HELICASE_CTER"/>
    <property type="match status" value="1"/>
</dbReference>
<keyword evidence="17" id="KW-1185">Reference proteome</keyword>
<evidence type="ECO:0000256" key="7">
    <source>
        <dbReference type="ARBA" id="ARBA00038437"/>
    </source>
</evidence>
<feature type="domain" description="Helicase C-terminal" evidence="14">
    <location>
        <begin position="236"/>
        <end position="386"/>
    </location>
</feature>
<dbReference type="GO" id="GO:0003676">
    <property type="term" value="F:nucleic acid binding"/>
    <property type="evidence" value="ECO:0007669"/>
    <property type="project" value="InterPro"/>
</dbReference>
<dbReference type="InterPro" id="IPR044742">
    <property type="entry name" value="DEAD/DEAH_RhlB"/>
</dbReference>
<evidence type="ECO:0000256" key="9">
    <source>
        <dbReference type="ARBA" id="ARBA00074363"/>
    </source>
</evidence>
<dbReference type="SMART" id="SM00487">
    <property type="entry name" value="DEXDc"/>
    <property type="match status" value="1"/>
</dbReference>
<dbReference type="Gene3D" id="3.40.50.300">
    <property type="entry name" value="P-loop containing nucleotide triphosphate hydrolases"/>
    <property type="match status" value="2"/>
</dbReference>